<keyword evidence="2" id="KW-1185">Reference proteome</keyword>
<reference evidence="1 2" key="1">
    <citation type="submission" date="2015-01" db="EMBL/GenBank/DDBJ databases">
        <title>Evolution of Trichinella species and genotypes.</title>
        <authorList>
            <person name="Korhonen P.K."/>
            <person name="Edoardo P."/>
            <person name="Giuseppe L.R."/>
            <person name="Gasser R.B."/>
        </authorList>
    </citation>
    <scope>NUCLEOTIDE SEQUENCE [LARGE SCALE GENOMIC DNA]</scope>
    <source>
        <strain evidence="1">ISS1029</strain>
    </source>
</reference>
<dbReference type="Proteomes" id="UP000055024">
    <property type="component" value="Unassembled WGS sequence"/>
</dbReference>
<accession>A0A0V1HFL7</accession>
<sequence length="73" mass="8731">MKQHEMKFHGQNNAIIDCKFHLLDNFMNGRDENDERFLKDLSQHNLKTRINLVSTTLFYTKSALFIERQINMS</sequence>
<evidence type="ECO:0000313" key="1">
    <source>
        <dbReference type="EMBL" id="KRZ09238.1"/>
    </source>
</evidence>
<evidence type="ECO:0000313" key="2">
    <source>
        <dbReference type="Proteomes" id="UP000055024"/>
    </source>
</evidence>
<dbReference type="AlphaFoldDB" id="A0A0V1HFL7"/>
<gene>
    <name evidence="1" type="ORF">T11_4718</name>
</gene>
<protein>
    <submittedName>
        <fullName evidence="1">Uncharacterized protein</fullName>
    </submittedName>
</protein>
<proteinExistence type="predicted"/>
<organism evidence="1 2">
    <name type="scientific">Trichinella zimbabwensis</name>
    <dbReference type="NCBI Taxonomy" id="268475"/>
    <lineage>
        <taxon>Eukaryota</taxon>
        <taxon>Metazoa</taxon>
        <taxon>Ecdysozoa</taxon>
        <taxon>Nematoda</taxon>
        <taxon>Enoplea</taxon>
        <taxon>Dorylaimia</taxon>
        <taxon>Trichinellida</taxon>
        <taxon>Trichinellidae</taxon>
        <taxon>Trichinella</taxon>
    </lineage>
</organism>
<dbReference type="EMBL" id="JYDP01000075">
    <property type="protein sequence ID" value="KRZ09238.1"/>
    <property type="molecule type" value="Genomic_DNA"/>
</dbReference>
<name>A0A0V1HFL7_9BILA</name>
<comment type="caution">
    <text evidence="1">The sequence shown here is derived from an EMBL/GenBank/DDBJ whole genome shotgun (WGS) entry which is preliminary data.</text>
</comment>